<keyword evidence="11" id="KW-0460">Magnesium</keyword>
<dbReference type="GO" id="GO:0005524">
    <property type="term" value="F:ATP binding"/>
    <property type="evidence" value="ECO:0007669"/>
    <property type="project" value="UniProtKB-UniRule"/>
</dbReference>
<feature type="binding site" evidence="16">
    <location>
        <position position="169"/>
    </location>
    <ligand>
        <name>ATP</name>
        <dbReference type="ChEBI" id="CHEBI:30616"/>
        <label>1</label>
    </ligand>
</feature>
<keyword evidence="4 16" id="KW-0055">Arginine biosynthesis</keyword>
<dbReference type="InterPro" id="IPR005480">
    <property type="entry name" value="CPSase_lsu_oligo"/>
</dbReference>
<dbReference type="GO" id="GO:0005737">
    <property type="term" value="C:cytoplasm"/>
    <property type="evidence" value="ECO:0007669"/>
    <property type="project" value="TreeGrafter"/>
</dbReference>
<comment type="cofactor">
    <cofactor evidence="16">
        <name>Mg(2+)</name>
        <dbReference type="ChEBI" id="CHEBI:18420"/>
    </cofactor>
    <cofactor evidence="16">
        <name>Mn(2+)</name>
        <dbReference type="ChEBI" id="CHEBI:29035"/>
    </cofactor>
    <text evidence="16">Binds 4 Mg(2+) or Mn(2+) ions per subunit.</text>
</comment>
<dbReference type="FunFam" id="3.30.470.20:FF:000001">
    <property type="entry name" value="Carbamoyl-phosphate synthase large chain"/>
    <property type="match status" value="1"/>
</dbReference>
<dbReference type="InterPro" id="IPR006275">
    <property type="entry name" value="CPSase_lsu"/>
</dbReference>
<proteinExistence type="inferred from homology"/>
<keyword evidence="6 16" id="KW-0028">Amino-acid biosynthesis</keyword>
<evidence type="ECO:0000256" key="4">
    <source>
        <dbReference type="ARBA" id="ARBA00022571"/>
    </source>
</evidence>
<dbReference type="STRING" id="519424.AZF04_06315"/>
<accession>A0A162EEB7</accession>
<evidence type="ECO:0000256" key="3">
    <source>
        <dbReference type="ARBA" id="ARBA00009799"/>
    </source>
</evidence>
<dbReference type="Gene3D" id="3.30.470.20">
    <property type="entry name" value="ATP-grasp fold, B domain"/>
    <property type="match status" value="2"/>
</dbReference>
<keyword evidence="20" id="KW-1185">Reference proteome</keyword>
<protein>
    <recommendedName>
        <fullName evidence="16">Carbamoyl phosphate synthase large chain</fullName>
        <ecNumber evidence="16">6.3.4.16</ecNumber>
        <ecNumber evidence="16">6.3.5.5</ecNumber>
    </recommendedName>
    <alternativeName>
        <fullName evidence="16">Carbamoyl phosphate synthetase ammonia chain</fullName>
    </alternativeName>
</protein>
<dbReference type="SMART" id="SM01096">
    <property type="entry name" value="CPSase_L_D3"/>
    <property type="match status" value="1"/>
</dbReference>
<evidence type="ECO:0000256" key="15">
    <source>
        <dbReference type="ARBA" id="ARBA00048816"/>
    </source>
</evidence>
<dbReference type="Gene3D" id="1.10.1030.10">
    <property type="entry name" value="Carbamoyl-phosphate synthetase, large subunit oligomerisation domain"/>
    <property type="match status" value="1"/>
</dbReference>
<keyword evidence="9 16" id="KW-0547">Nucleotide-binding</keyword>
<organism evidence="19 20">
    <name type="scientific">Alkalihalobacillus trypoxylicola</name>
    <dbReference type="NCBI Taxonomy" id="519424"/>
    <lineage>
        <taxon>Bacteria</taxon>
        <taxon>Bacillati</taxon>
        <taxon>Bacillota</taxon>
        <taxon>Bacilli</taxon>
        <taxon>Bacillales</taxon>
        <taxon>Bacillaceae</taxon>
        <taxon>Alkalihalobacillus</taxon>
    </lineage>
</organism>
<feature type="region of interest" description="Carbamoyl phosphate synthetic domain" evidence="16">
    <location>
        <begin position="550"/>
        <end position="932"/>
    </location>
</feature>
<dbReference type="SUPFAM" id="SSF48108">
    <property type="entry name" value="Carbamoyl phosphate synthetase, large subunit connection domain"/>
    <property type="match status" value="1"/>
</dbReference>
<feature type="binding site" evidence="16">
    <location>
        <position position="298"/>
    </location>
    <ligand>
        <name>Mn(2+)</name>
        <dbReference type="ChEBI" id="CHEBI:29035"/>
        <label>1</label>
    </ligand>
</feature>
<comment type="catalytic activity">
    <reaction evidence="14 16">
        <text>hydrogencarbonate + NH4(+) + 2 ATP = carbamoyl phosphate + 2 ADP + phosphate + 2 H(+)</text>
        <dbReference type="Rhea" id="RHEA:18029"/>
        <dbReference type="ChEBI" id="CHEBI:15378"/>
        <dbReference type="ChEBI" id="CHEBI:17544"/>
        <dbReference type="ChEBI" id="CHEBI:28938"/>
        <dbReference type="ChEBI" id="CHEBI:30616"/>
        <dbReference type="ChEBI" id="CHEBI:43474"/>
        <dbReference type="ChEBI" id="CHEBI:58228"/>
        <dbReference type="ChEBI" id="CHEBI:456216"/>
        <dbReference type="EC" id="6.3.4.16"/>
    </reaction>
</comment>
<feature type="binding site" evidence="16">
    <location>
        <position position="835"/>
    </location>
    <ligand>
        <name>ATP</name>
        <dbReference type="ChEBI" id="CHEBI:30616"/>
        <label>2</label>
    </ligand>
</feature>
<dbReference type="FunFam" id="3.30.470.20:FF:000026">
    <property type="entry name" value="Carbamoyl-phosphate synthase large chain"/>
    <property type="match status" value="1"/>
</dbReference>
<feature type="domain" description="MGS-like" evidence="18">
    <location>
        <begin position="933"/>
        <end position="1053"/>
    </location>
</feature>
<dbReference type="Pfam" id="PF02786">
    <property type="entry name" value="CPSase_L_D2"/>
    <property type="match status" value="2"/>
</dbReference>
<feature type="binding site" evidence="16">
    <location>
        <position position="823"/>
    </location>
    <ligand>
        <name>Mg(2+)</name>
        <dbReference type="ChEBI" id="CHEBI:18420"/>
        <label>3</label>
    </ligand>
</feature>
<dbReference type="EC" id="6.3.5.5" evidence="16"/>
<keyword evidence="7" id="KW-0479">Metal-binding</keyword>
<feature type="binding site" evidence="16">
    <location>
        <position position="823"/>
    </location>
    <ligand>
        <name>ATP</name>
        <dbReference type="ChEBI" id="CHEBI:30616"/>
        <label>2</label>
    </ligand>
</feature>
<comment type="caution">
    <text evidence="19">The sequence shown here is derived from an EMBL/GenBank/DDBJ whole genome shotgun (WGS) entry which is preliminary data.</text>
</comment>
<evidence type="ECO:0000256" key="1">
    <source>
        <dbReference type="ARBA" id="ARBA00001936"/>
    </source>
</evidence>
<feature type="binding site" evidence="16">
    <location>
        <position position="298"/>
    </location>
    <ligand>
        <name>Mg(2+)</name>
        <dbReference type="ChEBI" id="CHEBI:18420"/>
        <label>2</label>
    </ligand>
</feature>
<feature type="binding site" evidence="16">
    <location>
        <position position="300"/>
    </location>
    <ligand>
        <name>Mg(2+)</name>
        <dbReference type="ChEBI" id="CHEBI:18420"/>
        <label>2</label>
    </ligand>
</feature>
<dbReference type="FunFam" id="1.10.1030.10:FF:000002">
    <property type="entry name" value="Carbamoyl-phosphate synthase large chain"/>
    <property type="match status" value="1"/>
</dbReference>
<evidence type="ECO:0000256" key="9">
    <source>
        <dbReference type="ARBA" id="ARBA00022741"/>
    </source>
</evidence>
<dbReference type="AlphaFoldDB" id="A0A162EEB7"/>
<dbReference type="UniPathway" id="UPA00070">
    <property type="reaction ID" value="UER00115"/>
</dbReference>
<dbReference type="PROSITE" id="PS00866">
    <property type="entry name" value="CPSASE_1"/>
    <property type="match status" value="2"/>
</dbReference>
<dbReference type="InterPro" id="IPR005483">
    <property type="entry name" value="CPSase_dom"/>
</dbReference>
<feature type="binding site" evidence="16">
    <location>
        <position position="284"/>
    </location>
    <ligand>
        <name>ATP</name>
        <dbReference type="ChEBI" id="CHEBI:30616"/>
        <label>1</label>
    </ligand>
</feature>
<dbReference type="NCBIfam" id="NF003671">
    <property type="entry name" value="PRK05294.1"/>
    <property type="match status" value="1"/>
</dbReference>
<feature type="binding site" evidence="16">
    <location>
        <position position="129"/>
    </location>
    <ligand>
        <name>ATP</name>
        <dbReference type="ChEBI" id="CHEBI:30616"/>
        <label>1</label>
    </ligand>
</feature>
<keyword evidence="8 16" id="KW-0677">Repeat</keyword>
<feature type="binding site" evidence="16">
    <location>
        <position position="300"/>
    </location>
    <ligand>
        <name>Mn(2+)</name>
        <dbReference type="ChEBI" id="CHEBI:29035"/>
        <label>2</label>
    </ligand>
</feature>
<evidence type="ECO:0000256" key="16">
    <source>
        <dbReference type="HAMAP-Rule" id="MF_01210"/>
    </source>
</evidence>
<dbReference type="Proteomes" id="UP000075806">
    <property type="component" value="Unassembled WGS sequence"/>
</dbReference>
<feature type="binding site" evidence="16">
    <location>
        <position position="835"/>
    </location>
    <ligand>
        <name>Mg(2+)</name>
        <dbReference type="ChEBI" id="CHEBI:18420"/>
        <label>4</label>
    </ligand>
</feature>
<evidence type="ECO:0000259" key="17">
    <source>
        <dbReference type="PROSITE" id="PS50975"/>
    </source>
</evidence>
<evidence type="ECO:0000256" key="10">
    <source>
        <dbReference type="ARBA" id="ARBA00022840"/>
    </source>
</evidence>
<dbReference type="PROSITE" id="PS00867">
    <property type="entry name" value="CPSASE_2"/>
    <property type="match status" value="2"/>
</dbReference>
<feature type="binding site" evidence="16">
    <location>
        <position position="298"/>
    </location>
    <ligand>
        <name>ATP</name>
        <dbReference type="ChEBI" id="CHEBI:30616"/>
        <label>1</label>
    </ligand>
</feature>
<dbReference type="PROSITE" id="PS51855">
    <property type="entry name" value="MGS"/>
    <property type="match status" value="1"/>
</dbReference>
<dbReference type="PANTHER" id="PTHR11405:SF53">
    <property type="entry name" value="CARBAMOYL-PHOSPHATE SYNTHASE [AMMONIA], MITOCHONDRIAL"/>
    <property type="match status" value="1"/>
</dbReference>
<dbReference type="PRINTS" id="PR00098">
    <property type="entry name" value="CPSASE"/>
</dbReference>
<feature type="binding site" evidence="16">
    <location>
        <position position="835"/>
    </location>
    <ligand>
        <name>Mg(2+)</name>
        <dbReference type="ChEBI" id="CHEBI:18420"/>
        <label>3</label>
    </ligand>
</feature>
<evidence type="ECO:0000256" key="14">
    <source>
        <dbReference type="ARBA" id="ARBA00047359"/>
    </source>
</evidence>
<feature type="binding site" evidence="16">
    <location>
        <position position="208"/>
    </location>
    <ligand>
        <name>ATP</name>
        <dbReference type="ChEBI" id="CHEBI:30616"/>
        <label>1</label>
    </ligand>
</feature>
<feature type="binding site" evidence="16">
    <location>
        <position position="749"/>
    </location>
    <ligand>
        <name>ATP</name>
        <dbReference type="ChEBI" id="CHEBI:30616"/>
        <label>2</label>
    </ligand>
</feature>
<evidence type="ECO:0000256" key="12">
    <source>
        <dbReference type="ARBA" id="ARBA00022975"/>
    </source>
</evidence>
<comment type="cofactor">
    <cofactor evidence="1">
        <name>Mn(2+)</name>
        <dbReference type="ChEBI" id="CHEBI:29035"/>
    </cofactor>
</comment>
<dbReference type="GO" id="GO:0006541">
    <property type="term" value="P:glutamine metabolic process"/>
    <property type="evidence" value="ECO:0007669"/>
    <property type="project" value="TreeGrafter"/>
</dbReference>
<keyword evidence="10 16" id="KW-0067">ATP-binding</keyword>
<feature type="binding site" evidence="16">
    <location>
        <position position="298"/>
    </location>
    <ligand>
        <name>Mn(2+)</name>
        <dbReference type="ChEBI" id="CHEBI:29035"/>
        <label>2</label>
    </ligand>
</feature>
<dbReference type="EC" id="6.3.4.16" evidence="16"/>
<comment type="function">
    <text evidence="16">Large subunit of the glutamine-dependent carbamoyl phosphate synthetase (CPSase). CPSase catalyzes the formation of carbamoyl phosphate from the ammonia moiety of glutamine, carbonate, and phosphate donated by ATP, constituting the first step of 2 biosynthetic pathways, one leading to arginine and/or urea and the other to pyrimidine nucleotides. The large subunit (synthetase) binds the substrates ammonia (free or transferred from glutamine from the small subunit), hydrogencarbonate and ATP and carries out an ATP-coupled ligase reaction, activating hydrogencarbonate by forming carboxy phosphate which reacts with ammonia to form carbamoyl phosphate.</text>
</comment>
<evidence type="ECO:0000256" key="8">
    <source>
        <dbReference type="ARBA" id="ARBA00022737"/>
    </source>
</evidence>
<dbReference type="OrthoDB" id="9804197at2"/>
<evidence type="ECO:0000256" key="13">
    <source>
        <dbReference type="ARBA" id="ARBA00023211"/>
    </source>
</evidence>
<evidence type="ECO:0000313" key="20">
    <source>
        <dbReference type="Proteomes" id="UP000075806"/>
    </source>
</evidence>
<dbReference type="InterPro" id="IPR016185">
    <property type="entry name" value="PreATP-grasp_dom_sf"/>
</dbReference>
<comment type="subunit">
    <text evidence="16">Composed of two chains; the small (or glutamine) chain promotes the hydrolysis of glutamine to ammonia, which is used by the large (or ammonia) chain to synthesize carbamoyl phosphate. Tetramer of heterodimers (alpha,beta)4.</text>
</comment>
<comment type="similarity">
    <text evidence="3 16">Belongs to the CarB family.</text>
</comment>
<reference evidence="19" key="1">
    <citation type="submission" date="2016-02" db="EMBL/GenBank/DDBJ databases">
        <title>Genome sequence of Bacillus trypoxylicola KCTC 13244(T).</title>
        <authorList>
            <person name="Jeong H."/>
            <person name="Park S.-H."/>
            <person name="Choi S.-K."/>
        </authorList>
    </citation>
    <scope>NUCLEOTIDE SEQUENCE [LARGE SCALE GENOMIC DNA]</scope>
    <source>
        <strain evidence="19">KCTC 13244</strain>
    </source>
</reference>
<feature type="binding site" evidence="16">
    <location>
        <position position="782"/>
    </location>
    <ligand>
        <name>ATP</name>
        <dbReference type="ChEBI" id="CHEBI:30616"/>
        <label>2</label>
    </ligand>
</feature>
<dbReference type="InterPro" id="IPR058047">
    <property type="entry name" value="CPSase_preATP-grasp"/>
</dbReference>
<keyword evidence="13" id="KW-0464">Manganese</keyword>
<feature type="binding site" evidence="16">
    <location>
        <position position="241"/>
    </location>
    <ligand>
        <name>ATP</name>
        <dbReference type="ChEBI" id="CHEBI:30616"/>
        <label>1</label>
    </ligand>
</feature>
<feature type="region of interest" description="Carboxyphosphate synthetic domain" evidence="16">
    <location>
        <begin position="1"/>
        <end position="401"/>
    </location>
</feature>
<feature type="binding site" evidence="16">
    <location>
        <position position="176"/>
    </location>
    <ligand>
        <name>ATP</name>
        <dbReference type="ChEBI" id="CHEBI:30616"/>
        <label>1</label>
    </ligand>
</feature>
<keyword evidence="5 16" id="KW-0436">Ligase</keyword>
<feature type="region of interest" description="Allosteric domain" evidence="16">
    <location>
        <begin position="933"/>
        <end position="1053"/>
    </location>
</feature>
<feature type="binding site" evidence="16">
    <location>
        <position position="835"/>
    </location>
    <ligand>
        <name>Mn(2+)</name>
        <dbReference type="ChEBI" id="CHEBI:29035"/>
        <label>3</label>
    </ligand>
</feature>
<feature type="binding site" evidence="16">
    <location>
        <position position="284"/>
    </location>
    <ligand>
        <name>Mn(2+)</name>
        <dbReference type="ChEBI" id="CHEBI:29035"/>
        <label>1</label>
    </ligand>
</feature>
<dbReference type="Pfam" id="PF02787">
    <property type="entry name" value="CPSase_L_D3"/>
    <property type="match status" value="1"/>
</dbReference>
<feature type="binding site" evidence="16">
    <location>
        <position position="781"/>
    </location>
    <ligand>
        <name>ATP</name>
        <dbReference type="ChEBI" id="CHEBI:30616"/>
        <label>2</label>
    </ligand>
</feature>
<feature type="binding site" evidence="16">
    <location>
        <position position="215"/>
    </location>
    <ligand>
        <name>ATP</name>
        <dbReference type="ChEBI" id="CHEBI:30616"/>
        <label>1</label>
    </ligand>
</feature>
<dbReference type="NCBIfam" id="NF009455">
    <property type="entry name" value="PRK12815.1"/>
    <property type="match status" value="1"/>
</dbReference>
<feature type="binding site" evidence="16">
    <location>
        <position position="837"/>
    </location>
    <ligand>
        <name>Mn(2+)</name>
        <dbReference type="ChEBI" id="CHEBI:29035"/>
        <label>4</label>
    </ligand>
</feature>
<feature type="binding site" evidence="16">
    <location>
        <position position="837"/>
    </location>
    <ligand>
        <name>Mg(2+)</name>
        <dbReference type="ChEBI" id="CHEBI:18420"/>
        <label>4</label>
    </ligand>
</feature>
<feature type="domain" description="ATP-grasp" evidence="17">
    <location>
        <begin position="675"/>
        <end position="864"/>
    </location>
</feature>
<dbReference type="SUPFAM" id="SSF56059">
    <property type="entry name" value="Glutathione synthetase ATP-binding domain-like"/>
    <property type="match status" value="2"/>
</dbReference>
<evidence type="ECO:0000256" key="7">
    <source>
        <dbReference type="ARBA" id="ARBA00022723"/>
    </source>
</evidence>
<evidence type="ECO:0000256" key="11">
    <source>
        <dbReference type="ARBA" id="ARBA00022842"/>
    </source>
</evidence>
<dbReference type="GO" id="GO:0006526">
    <property type="term" value="P:L-arginine biosynthetic process"/>
    <property type="evidence" value="ECO:0007669"/>
    <property type="project" value="UniProtKB-UniRule"/>
</dbReference>
<dbReference type="GO" id="GO:0004088">
    <property type="term" value="F:carbamoyl-phosphate synthase (glutamine-hydrolyzing) activity"/>
    <property type="evidence" value="ECO:0007669"/>
    <property type="project" value="UniProtKB-UniRule"/>
</dbReference>
<dbReference type="InterPro" id="IPR005479">
    <property type="entry name" value="CPAse_ATP-bd"/>
</dbReference>
<comment type="pathway">
    <text evidence="16">Pyrimidine metabolism; UMP biosynthesis via de novo pathway; (S)-dihydroorotate from bicarbonate: step 1/3.</text>
</comment>
<feature type="binding site" evidence="16">
    <location>
        <position position="780"/>
    </location>
    <ligand>
        <name>ATP</name>
        <dbReference type="ChEBI" id="CHEBI:30616"/>
        <label>2</label>
    </ligand>
</feature>
<dbReference type="NCBIfam" id="TIGR01369">
    <property type="entry name" value="CPSaseII_lrg"/>
    <property type="match status" value="1"/>
</dbReference>
<dbReference type="GO" id="GO:0046872">
    <property type="term" value="F:metal ion binding"/>
    <property type="evidence" value="ECO:0007669"/>
    <property type="project" value="UniProtKB-KW"/>
</dbReference>
<name>A0A162EEB7_9BACI</name>
<dbReference type="InterPro" id="IPR011761">
    <property type="entry name" value="ATP-grasp"/>
</dbReference>
<feature type="binding site" evidence="16">
    <location>
        <position position="210"/>
    </location>
    <ligand>
        <name>ATP</name>
        <dbReference type="ChEBI" id="CHEBI:30616"/>
        <label>1</label>
    </ligand>
</feature>
<feature type="binding site" evidence="16">
    <location>
        <position position="783"/>
    </location>
    <ligand>
        <name>ATP</name>
        <dbReference type="ChEBI" id="CHEBI:30616"/>
        <label>2</label>
    </ligand>
</feature>
<evidence type="ECO:0000256" key="5">
    <source>
        <dbReference type="ARBA" id="ARBA00022598"/>
    </source>
</evidence>
<feature type="binding site" evidence="16">
    <location>
        <position position="823"/>
    </location>
    <ligand>
        <name>Mn(2+)</name>
        <dbReference type="ChEBI" id="CHEBI:29035"/>
        <label>3</label>
    </ligand>
</feature>
<dbReference type="UniPathway" id="UPA00068">
    <property type="reaction ID" value="UER00171"/>
</dbReference>
<dbReference type="RefSeq" id="WP_061948640.1">
    <property type="nucleotide sequence ID" value="NZ_LTAO01000012.1"/>
</dbReference>
<feature type="binding site" evidence="16">
    <location>
        <position position="175"/>
    </location>
    <ligand>
        <name>ATP</name>
        <dbReference type="ChEBI" id="CHEBI:30616"/>
        <label>1</label>
    </ligand>
</feature>
<keyword evidence="12 16" id="KW-0665">Pyrimidine biosynthesis</keyword>
<dbReference type="EMBL" id="LTAO01000012">
    <property type="protein sequence ID" value="KYG32372.1"/>
    <property type="molecule type" value="Genomic_DNA"/>
</dbReference>
<dbReference type="FunFam" id="3.40.50.20:FF:000001">
    <property type="entry name" value="Carbamoyl-phosphate synthase large chain"/>
    <property type="match status" value="2"/>
</dbReference>
<evidence type="ECO:0000259" key="18">
    <source>
        <dbReference type="PROSITE" id="PS51855"/>
    </source>
</evidence>
<evidence type="ECO:0000256" key="6">
    <source>
        <dbReference type="ARBA" id="ARBA00022605"/>
    </source>
</evidence>
<dbReference type="PROSITE" id="PS50975">
    <property type="entry name" value="ATP_GRASP"/>
    <property type="match status" value="2"/>
</dbReference>
<dbReference type="InterPro" id="IPR036897">
    <property type="entry name" value="CarbamoylP_synth_lsu_oligo_sf"/>
</dbReference>
<feature type="binding site" evidence="16">
    <location>
        <position position="835"/>
    </location>
    <ligand>
        <name>Mn(2+)</name>
        <dbReference type="ChEBI" id="CHEBI:29035"/>
        <label>4</label>
    </ligand>
</feature>
<feature type="binding site" evidence="16">
    <location>
        <position position="711"/>
    </location>
    <ligand>
        <name>ATP</name>
        <dbReference type="ChEBI" id="CHEBI:30616"/>
        <label>2</label>
    </ligand>
</feature>
<dbReference type="SMART" id="SM01209">
    <property type="entry name" value="GARS_A"/>
    <property type="match status" value="1"/>
</dbReference>
<comment type="pathway">
    <text evidence="2 16">Amino-acid biosynthesis; L-arginine biosynthesis; carbamoyl phosphate from bicarbonate: step 1/1.</text>
</comment>
<dbReference type="GO" id="GO:0004087">
    <property type="term" value="F:carbamoyl-phosphate synthase (ammonia) activity"/>
    <property type="evidence" value="ECO:0007669"/>
    <property type="project" value="UniProtKB-EC"/>
</dbReference>
<feature type="binding site" evidence="16">
    <location>
        <position position="242"/>
    </location>
    <ligand>
        <name>ATP</name>
        <dbReference type="ChEBI" id="CHEBI:30616"/>
        <label>1</label>
    </ligand>
</feature>
<gene>
    <name evidence="16" type="primary">carB</name>
    <name evidence="19" type="ORF">AZF04_06315</name>
</gene>
<feature type="binding site" evidence="16">
    <location>
        <position position="284"/>
    </location>
    <ligand>
        <name>Mg(2+)</name>
        <dbReference type="ChEBI" id="CHEBI:18420"/>
        <label>1</label>
    </ligand>
</feature>
<dbReference type="PANTHER" id="PTHR11405">
    <property type="entry name" value="CARBAMOYLTRANSFERASE FAMILY MEMBER"/>
    <property type="match status" value="1"/>
</dbReference>
<comment type="caution">
    <text evidence="16">Lacks conserved residue(s) required for the propagation of feature annotation.</text>
</comment>
<sequence length="1053" mass="117510">MPKQREINSVLVIGSGPIVIGQAAEFDYAGTQACLALREEGVKVILLNNNPATVMTDESCADIVYFEPLTVENVEKIIIKEKPDGILATLGGQTGLNLALALHDQGILNKHQIDLLGTPIDSIKKGEDRELFRQLMNDLNEPVPESEIVTTVDAALAFANKTGYPIIVRPAYTLGGAGGGIAENEKELQSIIRGGLELSPINQCLIEKSIAGFKEIEYEVMRDSNDTCITVCNMENIDPVGVHTGDSIVVAPSQTLTDVEYQMLRSVSIKIIRALGIVGGCNIQFALDPNSKQYYLIEVNPRVSRSSALASKATGYPIARMAAKLSLGYHLHELLNPVTGHTYASFEPALDYVIVKFPRWPFDKFVHADRSLGTQMKATGEVMAIERNLEAALQKAVRSLGIKTEGLSLKQLELWSIDELWSIVKKAEDRRFFAMLELLRRGITVKELHEATQINYFFLNAYERLIKLEKEIEQQSFSDLNKNVLQRFKRYGFSDQWLAQKWKIDLQEIRSKRKELNIHPSYKMVDTCAGEFTASTAYFYSSWTGENDVVPSENSKKVLIIGSGPIRIGQGIEFDYCSVHGAHSLHQLGYEAIIMNNNPETVSTDYATADRLYFEPLTVEDVLDVVELEKVEGVIVQLGGQTAISLVEGLEQAGVTLFGTNLSCIDMLEDRGLFYQFMQKVDVPHIPGVIANNEEEAIKEAKNIGYPILIRPSYVIGGQGMMIFTNQEELERYYQDKKNDTSFPVLIDAYYPGIELEVDVLTDGKAIHIAGMFEHVEKAGVHSGDSMAVTPPFSVSDEVKATILQYSEKIAQGMDFKGIFNIQFVYYENEVYVIEINPRASRTVPILSKVYDQPFIHQTVQLLLGQSLKEIGVKEKIVDSPSFYTVKAPIFSHQKLSGLDPLLEAEMKSTGELISISNHIDEAFHKAFAWSQGQIPAFFREKGSIFVEADPSYSWKESSYAKALEKLGFTFTYEHFSDWLKRDDCIALISLPKPGFKTGEMNRKEALRQRITVITELTTLEAMLQGAELNGDIPCTSLQEWLKKGKEPAISSI</sequence>
<dbReference type="SUPFAM" id="SSF52440">
    <property type="entry name" value="PreATP-grasp domain"/>
    <property type="match status" value="2"/>
</dbReference>
<feature type="domain" description="ATP-grasp" evidence="17">
    <location>
        <begin position="133"/>
        <end position="327"/>
    </location>
</feature>
<evidence type="ECO:0000256" key="2">
    <source>
        <dbReference type="ARBA" id="ARBA00005077"/>
    </source>
</evidence>
<dbReference type="Gene3D" id="3.40.50.20">
    <property type="match status" value="2"/>
</dbReference>
<comment type="catalytic activity">
    <reaction evidence="15 16">
        <text>hydrogencarbonate + L-glutamine + 2 ATP + H2O = carbamoyl phosphate + L-glutamate + 2 ADP + phosphate + 2 H(+)</text>
        <dbReference type="Rhea" id="RHEA:18633"/>
        <dbReference type="ChEBI" id="CHEBI:15377"/>
        <dbReference type="ChEBI" id="CHEBI:15378"/>
        <dbReference type="ChEBI" id="CHEBI:17544"/>
        <dbReference type="ChEBI" id="CHEBI:29985"/>
        <dbReference type="ChEBI" id="CHEBI:30616"/>
        <dbReference type="ChEBI" id="CHEBI:43474"/>
        <dbReference type="ChEBI" id="CHEBI:58228"/>
        <dbReference type="ChEBI" id="CHEBI:58359"/>
        <dbReference type="ChEBI" id="CHEBI:456216"/>
        <dbReference type="EC" id="6.3.5.5"/>
    </reaction>
</comment>
<comment type="domain">
    <text evidence="16">The large subunit is composed of 2 ATP-grasp domains that are involved in binding the 2 ATP molecules needed for carbamoyl phosphate synthesis. The N-terminal ATP-grasp domain (referred to as the carboxyphosphate synthetic component) catalyzes the ATP-dependent phosphorylation of hydrogencarbonate to carboxyphosphate and the subsequent nucleophilic attack by ammonia to form a carbamate intermediate. The C-terminal ATP-grasp domain (referred to as the carbamoyl phosphate synthetic component) then catalyzes the phosphorylation of carbamate with the second ATP to form the end product carbamoyl phosphate. The reactive and unstable enzyme intermediates are sequentially channeled from one active site to the next through the interior of the protein over a distance of at least 96 A.</text>
</comment>
<dbReference type="HAMAP" id="MF_01210_B">
    <property type="entry name" value="CPSase_L_chain_B"/>
    <property type="match status" value="1"/>
</dbReference>
<feature type="binding site" evidence="16">
    <location>
        <position position="298"/>
    </location>
    <ligand>
        <name>Mg(2+)</name>
        <dbReference type="ChEBI" id="CHEBI:18420"/>
        <label>1</label>
    </ligand>
</feature>
<dbReference type="GO" id="GO:0044205">
    <property type="term" value="P:'de novo' UMP biosynthetic process"/>
    <property type="evidence" value="ECO:0007669"/>
    <property type="project" value="UniProtKB-UniRule"/>
</dbReference>
<feature type="binding site" evidence="16">
    <location>
        <position position="243"/>
    </location>
    <ligand>
        <name>ATP</name>
        <dbReference type="ChEBI" id="CHEBI:30616"/>
        <label>1</label>
    </ligand>
</feature>
<evidence type="ECO:0000313" key="19">
    <source>
        <dbReference type="EMBL" id="KYG32372.1"/>
    </source>
</evidence>
<dbReference type="InterPro" id="IPR011607">
    <property type="entry name" value="MGS-like_dom"/>
</dbReference>
<dbReference type="Pfam" id="PF25596">
    <property type="entry name" value="CPSase_L_D1"/>
    <property type="match status" value="2"/>
</dbReference>
<feature type="binding site" evidence="16">
    <location>
        <position position="755"/>
    </location>
    <ligand>
        <name>ATP</name>
        <dbReference type="ChEBI" id="CHEBI:30616"/>
        <label>2</label>
    </ligand>
</feature>